<dbReference type="InterPro" id="IPR029057">
    <property type="entry name" value="PRTase-like"/>
</dbReference>
<comment type="catalytic activity">
    <reaction evidence="8 9">
        <text>D-ribose 5-phosphate + ATP = 5-phospho-alpha-D-ribose 1-diphosphate + AMP + H(+)</text>
        <dbReference type="Rhea" id="RHEA:15609"/>
        <dbReference type="ChEBI" id="CHEBI:15378"/>
        <dbReference type="ChEBI" id="CHEBI:30616"/>
        <dbReference type="ChEBI" id="CHEBI:58017"/>
        <dbReference type="ChEBI" id="CHEBI:78346"/>
        <dbReference type="ChEBI" id="CHEBI:456215"/>
        <dbReference type="EC" id="2.7.6.1"/>
    </reaction>
</comment>
<dbReference type="GO" id="GO:0002189">
    <property type="term" value="C:ribose phosphate diphosphokinase complex"/>
    <property type="evidence" value="ECO:0007669"/>
    <property type="project" value="TreeGrafter"/>
</dbReference>
<evidence type="ECO:0000256" key="3">
    <source>
        <dbReference type="ARBA" id="ARBA00022727"/>
    </source>
</evidence>
<dbReference type="NCBIfam" id="TIGR01251">
    <property type="entry name" value="ribP_PPkin"/>
    <property type="match status" value="1"/>
</dbReference>
<gene>
    <name evidence="9" type="primary">prs</name>
    <name evidence="11" type="ORF">DWX20_00550</name>
</gene>
<dbReference type="GO" id="GO:0009156">
    <property type="term" value="P:ribonucleoside monophosphate biosynthetic process"/>
    <property type="evidence" value="ECO:0007669"/>
    <property type="project" value="InterPro"/>
</dbReference>
<dbReference type="EC" id="2.7.6.1" evidence="9"/>
<dbReference type="FunFam" id="3.40.50.2020:FF:000014">
    <property type="entry name" value="Ribose-phosphate pyrophosphokinase 1"/>
    <property type="match status" value="1"/>
</dbReference>
<keyword evidence="6 9" id="KW-0067">ATP-binding</keyword>
<feature type="binding site" evidence="9">
    <location>
        <begin position="225"/>
        <end position="229"/>
    </location>
    <ligand>
        <name>D-ribose 5-phosphate</name>
        <dbReference type="ChEBI" id="CHEBI:78346"/>
    </ligand>
</feature>
<dbReference type="GeneID" id="89618771"/>
<protein>
    <recommendedName>
        <fullName evidence="9">Ribose-phosphate pyrophosphokinase</fullName>
        <shortName evidence="9">RPPK</shortName>
        <ecNumber evidence="9">2.7.6.1</ecNumber>
    </recommendedName>
    <alternativeName>
        <fullName evidence="9">5-phospho-D-ribosyl alpha-1-diphosphate synthase</fullName>
    </alternativeName>
    <alternativeName>
        <fullName evidence="9">Phosphoribosyl diphosphate synthase</fullName>
    </alternativeName>
    <alternativeName>
        <fullName evidence="9">Phosphoribosyl pyrophosphate synthase</fullName>
        <shortName evidence="9">P-Rib-PP synthase</shortName>
        <shortName evidence="9">PRPP synthase</shortName>
        <shortName evidence="9">PRPPase</shortName>
    </alternativeName>
</protein>
<dbReference type="GO" id="GO:0016301">
    <property type="term" value="F:kinase activity"/>
    <property type="evidence" value="ECO:0007669"/>
    <property type="project" value="UniProtKB-KW"/>
</dbReference>
<evidence type="ECO:0000313" key="12">
    <source>
        <dbReference type="Proteomes" id="UP000284731"/>
    </source>
</evidence>
<evidence type="ECO:0000259" key="10">
    <source>
        <dbReference type="Pfam" id="PF13793"/>
    </source>
</evidence>
<dbReference type="GO" id="GO:0005524">
    <property type="term" value="F:ATP binding"/>
    <property type="evidence" value="ECO:0007669"/>
    <property type="project" value="UniProtKB-KW"/>
</dbReference>
<comment type="similarity">
    <text evidence="9">Belongs to the ribose-phosphate pyrophosphokinase family. Class I subfamily.</text>
</comment>
<comment type="subunit">
    <text evidence="9">Homohexamer.</text>
</comment>
<name>A0A412PHD2_9FIRM</name>
<feature type="binding site" evidence="9">
    <location>
        <position position="197"/>
    </location>
    <ligand>
        <name>D-ribose 5-phosphate</name>
        <dbReference type="ChEBI" id="CHEBI:78346"/>
    </ligand>
</feature>
<evidence type="ECO:0000256" key="2">
    <source>
        <dbReference type="ARBA" id="ARBA00022723"/>
    </source>
</evidence>
<dbReference type="InterPro" id="IPR029099">
    <property type="entry name" value="Pribosyltran_N"/>
</dbReference>
<keyword evidence="4 9" id="KW-0547">Nucleotide-binding</keyword>
<dbReference type="SMART" id="SM01400">
    <property type="entry name" value="Pribosyltran_N"/>
    <property type="match status" value="1"/>
</dbReference>
<dbReference type="GO" id="GO:0000287">
    <property type="term" value="F:magnesium ion binding"/>
    <property type="evidence" value="ECO:0007669"/>
    <property type="project" value="UniProtKB-UniRule"/>
</dbReference>
<feature type="binding site" evidence="9">
    <location>
        <position position="131"/>
    </location>
    <ligand>
        <name>Mg(2+)</name>
        <dbReference type="ChEBI" id="CHEBI:18420"/>
    </ligand>
</feature>
<dbReference type="AlphaFoldDB" id="A0A412PHD2"/>
<evidence type="ECO:0000256" key="1">
    <source>
        <dbReference type="ARBA" id="ARBA00022679"/>
    </source>
</evidence>
<feature type="domain" description="Ribose-phosphate pyrophosphokinase N-terminal" evidence="10">
    <location>
        <begin position="6"/>
        <end position="121"/>
    </location>
</feature>
<feature type="binding site" evidence="9">
    <location>
        <begin position="38"/>
        <end position="40"/>
    </location>
    <ligand>
        <name>ATP</name>
        <dbReference type="ChEBI" id="CHEBI:30616"/>
    </ligand>
</feature>
<feature type="binding site" evidence="9">
    <location>
        <begin position="97"/>
        <end position="98"/>
    </location>
    <ligand>
        <name>ATP</name>
        <dbReference type="ChEBI" id="CHEBI:30616"/>
    </ligand>
</feature>
<evidence type="ECO:0000256" key="5">
    <source>
        <dbReference type="ARBA" id="ARBA00022777"/>
    </source>
</evidence>
<dbReference type="HAMAP" id="MF_00583_B">
    <property type="entry name" value="RibP_PPkinase_B"/>
    <property type="match status" value="1"/>
</dbReference>
<comment type="caution">
    <text evidence="11">The sequence shown here is derived from an EMBL/GenBank/DDBJ whole genome shotgun (WGS) entry which is preliminary data.</text>
</comment>
<comment type="function">
    <text evidence="9">Involved in the biosynthesis of the central metabolite phospho-alpha-D-ribosyl-1-pyrophosphate (PRPP) via the transfer of pyrophosphoryl group from ATP to 1-hydroxyl of ribose-5-phosphate (Rib-5-P).</text>
</comment>
<comment type="subcellular location">
    <subcellularLocation>
        <location evidence="9">Cytoplasm</location>
    </subcellularLocation>
</comment>
<dbReference type="FunFam" id="3.40.50.2020:FF:000002">
    <property type="entry name" value="Ribose-phosphate pyrophosphokinase"/>
    <property type="match status" value="1"/>
</dbReference>
<reference evidence="11 12" key="1">
    <citation type="submission" date="2018-08" db="EMBL/GenBank/DDBJ databases">
        <title>A genome reference for cultivated species of the human gut microbiota.</title>
        <authorList>
            <person name="Zou Y."/>
            <person name="Xue W."/>
            <person name="Luo G."/>
        </authorList>
    </citation>
    <scope>NUCLEOTIDE SEQUENCE [LARGE SCALE GENOMIC DNA]</scope>
    <source>
        <strain evidence="11 12">AF18-46</strain>
    </source>
</reference>
<keyword evidence="3 9" id="KW-0545">Nucleotide biosynthesis</keyword>
<evidence type="ECO:0000256" key="4">
    <source>
        <dbReference type="ARBA" id="ARBA00022741"/>
    </source>
</evidence>
<evidence type="ECO:0000256" key="6">
    <source>
        <dbReference type="ARBA" id="ARBA00022840"/>
    </source>
</evidence>
<dbReference type="GO" id="GO:0006015">
    <property type="term" value="P:5-phosphoribose 1-diphosphate biosynthetic process"/>
    <property type="evidence" value="ECO:0007669"/>
    <property type="project" value="UniProtKB-UniRule"/>
</dbReference>
<keyword evidence="1 9" id="KW-0808">Transferase</keyword>
<comment type="pathway">
    <text evidence="9">Metabolic intermediate biosynthesis; 5-phospho-alpha-D-ribose 1-diphosphate biosynthesis; 5-phospho-alpha-D-ribose 1-diphosphate from D-ribose 5-phosphate (route I): step 1/1.</text>
</comment>
<dbReference type="PANTHER" id="PTHR10210">
    <property type="entry name" value="RIBOSE-PHOSPHATE DIPHOSPHOKINASE FAMILY MEMBER"/>
    <property type="match status" value="1"/>
</dbReference>
<dbReference type="InterPro" id="IPR005946">
    <property type="entry name" value="Rib-P_diPkinase"/>
</dbReference>
<feature type="active site" evidence="9">
    <location>
        <position position="195"/>
    </location>
</feature>
<keyword evidence="2 9" id="KW-0479">Metal-binding</keyword>
<evidence type="ECO:0000256" key="8">
    <source>
        <dbReference type="ARBA" id="ARBA00049535"/>
    </source>
</evidence>
<dbReference type="GO" id="GO:0006164">
    <property type="term" value="P:purine nucleotide biosynthetic process"/>
    <property type="evidence" value="ECO:0007669"/>
    <property type="project" value="TreeGrafter"/>
</dbReference>
<dbReference type="PANTHER" id="PTHR10210:SF41">
    <property type="entry name" value="RIBOSE-PHOSPHATE PYROPHOSPHOKINASE 1, CHLOROPLASTIC"/>
    <property type="match status" value="1"/>
</dbReference>
<accession>A0A412PHD2</accession>
<feature type="binding site" evidence="9">
    <location>
        <position position="221"/>
    </location>
    <ligand>
        <name>D-ribose 5-phosphate</name>
        <dbReference type="ChEBI" id="CHEBI:78346"/>
    </ligand>
</feature>
<dbReference type="NCBIfam" id="NF002320">
    <property type="entry name" value="PRK01259.1"/>
    <property type="match status" value="1"/>
</dbReference>
<dbReference type="SUPFAM" id="SSF53271">
    <property type="entry name" value="PRTase-like"/>
    <property type="match status" value="1"/>
</dbReference>
<dbReference type="RefSeq" id="WP_006525300.1">
    <property type="nucleotide sequence ID" value="NZ_AP028934.1"/>
</dbReference>
<evidence type="ECO:0000256" key="7">
    <source>
        <dbReference type="ARBA" id="ARBA00022842"/>
    </source>
</evidence>
<dbReference type="InterPro" id="IPR000842">
    <property type="entry name" value="PRib_PP_synth_CS"/>
</dbReference>
<keyword evidence="9" id="KW-0963">Cytoplasm</keyword>
<dbReference type="GO" id="GO:0005737">
    <property type="term" value="C:cytoplasm"/>
    <property type="evidence" value="ECO:0007669"/>
    <property type="project" value="UniProtKB-SubCell"/>
</dbReference>
<dbReference type="CDD" id="cd06223">
    <property type="entry name" value="PRTases_typeI"/>
    <property type="match status" value="1"/>
</dbReference>
<keyword evidence="5 9" id="KW-0418">Kinase</keyword>
<proteinExistence type="inferred from homology"/>
<dbReference type="InterPro" id="IPR037515">
    <property type="entry name" value="Rib-P_diPkinase_bac"/>
</dbReference>
<dbReference type="Proteomes" id="UP000284731">
    <property type="component" value="Unassembled WGS sequence"/>
</dbReference>
<evidence type="ECO:0000256" key="9">
    <source>
        <dbReference type="HAMAP-Rule" id="MF_00583"/>
    </source>
</evidence>
<dbReference type="EMBL" id="QRWX01000001">
    <property type="protein sequence ID" value="RGT57573.1"/>
    <property type="molecule type" value="Genomic_DNA"/>
</dbReference>
<evidence type="ECO:0000313" key="11">
    <source>
        <dbReference type="EMBL" id="RGT57573.1"/>
    </source>
</evidence>
<dbReference type="PROSITE" id="PS00114">
    <property type="entry name" value="PRPP_SYNTHASE"/>
    <property type="match status" value="1"/>
</dbReference>
<organism evidence="11 12">
    <name type="scientific">Solobacterium moorei</name>
    <dbReference type="NCBI Taxonomy" id="102148"/>
    <lineage>
        <taxon>Bacteria</taxon>
        <taxon>Bacillati</taxon>
        <taxon>Bacillota</taxon>
        <taxon>Erysipelotrichia</taxon>
        <taxon>Erysipelotrichales</taxon>
        <taxon>Erysipelotrichaceae</taxon>
        <taxon>Solobacterium</taxon>
    </lineage>
</organism>
<dbReference type="Pfam" id="PF14572">
    <property type="entry name" value="Pribosyl_synth"/>
    <property type="match status" value="1"/>
</dbReference>
<dbReference type="Gene3D" id="3.40.50.2020">
    <property type="match status" value="2"/>
</dbReference>
<feature type="binding site" evidence="9">
    <location>
        <position position="172"/>
    </location>
    <ligand>
        <name>Mg(2+)</name>
        <dbReference type="ChEBI" id="CHEBI:18420"/>
    </ligand>
</feature>
<dbReference type="InterPro" id="IPR000836">
    <property type="entry name" value="PRTase_dom"/>
</dbReference>
<dbReference type="Pfam" id="PF13793">
    <property type="entry name" value="Pribosyltran_N"/>
    <property type="match status" value="1"/>
</dbReference>
<keyword evidence="7 9" id="KW-0460">Magnesium</keyword>
<sequence length="324" mass="35562">MVKETVVFALTSSTDLAASICKHLGLPLGKIKVEHFADGEILVEPQESVRGRSVFIIQSTCSPVSERLMEVLICIDACKRASAGEINVIMPYYGYARQDRKAKPRQPITSKLVANLLQVAGANRVVTFDLHAAQIQGYFDIPIDDITAVPMLASYFKGLEIPKEELVVVSPDHGGVTRARRVADLLDAPIAIIDKRRPKPNMVEAQNIIGDVKDKTCIVIDDICDTAGSLVAGCEILKRHGAKDIYTGITHGVFSRDAIAKIENSPITKMVITDTIPLREDQKANTTKIQVLSIAEMLANTIESIENHTPVSKVYEEYSFDSFK</sequence>
<dbReference type="UniPathway" id="UPA00087">
    <property type="reaction ID" value="UER00172"/>
</dbReference>
<dbReference type="GO" id="GO:0004749">
    <property type="term" value="F:ribose phosphate diphosphokinase activity"/>
    <property type="evidence" value="ECO:0007669"/>
    <property type="project" value="UniProtKB-UniRule"/>
</dbReference>
<comment type="cofactor">
    <cofactor evidence="9">
        <name>Mg(2+)</name>
        <dbReference type="ChEBI" id="CHEBI:18420"/>
    </cofactor>
    <text evidence="9">Binds 2 Mg(2+) ions per subunit.</text>
</comment>